<dbReference type="InterPro" id="IPR012340">
    <property type="entry name" value="NA-bd_OB-fold"/>
</dbReference>
<feature type="compositionally biased region" description="Acidic residues" evidence="3">
    <location>
        <begin position="190"/>
        <end position="200"/>
    </location>
</feature>
<keyword evidence="1 2" id="KW-0238">DNA-binding</keyword>
<dbReference type="Pfam" id="PF00436">
    <property type="entry name" value="SSB"/>
    <property type="match status" value="1"/>
</dbReference>
<dbReference type="CDD" id="cd04496">
    <property type="entry name" value="SSB_OBF"/>
    <property type="match status" value="1"/>
</dbReference>
<accession>A0A839RSE4</accession>
<dbReference type="Gene3D" id="2.40.50.140">
    <property type="entry name" value="Nucleic acid-binding proteins"/>
    <property type="match status" value="1"/>
</dbReference>
<comment type="caution">
    <text evidence="4">The sequence shown here is derived from an EMBL/GenBank/DDBJ whole genome shotgun (WGS) entry which is preliminary data.</text>
</comment>
<evidence type="ECO:0000313" key="4">
    <source>
        <dbReference type="EMBL" id="MBB3039128.1"/>
    </source>
</evidence>
<gene>
    <name evidence="4" type="ORF">FHU29_003597</name>
</gene>
<evidence type="ECO:0000256" key="1">
    <source>
        <dbReference type="ARBA" id="ARBA00023125"/>
    </source>
</evidence>
<dbReference type="AlphaFoldDB" id="A0A839RSE4"/>
<dbReference type="InterPro" id="IPR000424">
    <property type="entry name" value="Primosome_PriB/ssb"/>
</dbReference>
<protein>
    <submittedName>
        <fullName evidence="4">Single-strand DNA-binding protein</fullName>
    </submittedName>
</protein>
<proteinExistence type="predicted"/>
<keyword evidence="5" id="KW-1185">Reference proteome</keyword>
<feature type="region of interest" description="Disordered" evidence="3">
    <location>
        <begin position="159"/>
        <end position="209"/>
    </location>
</feature>
<dbReference type="PROSITE" id="PS50935">
    <property type="entry name" value="SSB"/>
    <property type="match status" value="1"/>
</dbReference>
<organism evidence="4 5">
    <name type="scientific">Hoyosella altamirensis</name>
    <dbReference type="NCBI Taxonomy" id="616997"/>
    <lineage>
        <taxon>Bacteria</taxon>
        <taxon>Bacillati</taxon>
        <taxon>Actinomycetota</taxon>
        <taxon>Actinomycetes</taxon>
        <taxon>Mycobacteriales</taxon>
        <taxon>Hoyosellaceae</taxon>
        <taxon>Hoyosella</taxon>
    </lineage>
</organism>
<sequence>MSTIRFAAPRELSNPVILVSASLRIPDRQWAAAQTRGKGMYESYTTIVGNVASSMNRRVVGTRGDDVVSFTVASTTRVFDRSNAEWKDGTTLFVRVSCWNKATHRVIASLMKGDPVIVHGDLHTHTYTDNEGQQRMSLEMRARAVGPDVTRCIAQIDRRAPAKTEDKVAPELNVEQRPEGSAETVPHEDASDDEGDEPDLSESGIAVAA</sequence>
<dbReference type="GO" id="GO:0003697">
    <property type="term" value="F:single-stranded DNA binding"/>
    <property type="evidence" value="ECO:0007669"/>
    <property type="project" value="InterPro"/>
</dbReference>
<feature type="compositionally biased region" description="Basic and acidic residues" evidence="3">
    <location>
        <begin position="159"/>
        <end position="189"/>
    </location>
</feature>
<dbReference type="EMBL" id="JACHWS010000003">
    <property type="protein sequence ID" value="MBB3039128.1"/>
    <property type="molecule type" value="Genomic_DNA"/>
</dbReference>
<reference evidence="4 5" key="1">
    <citation type="submission" date="2020-08" db="EMBL/GenBank/DDBJ databases">
        <title>Sequencing the genomes of 1000 actinobacteria strains.</title>
        <authorList>
            <person name="Klenk H.-P."/>
        </authorList>
    </citation>
    <scope>NUCLEOTIDE SEQUENCE [LARGE SCALE GENOMIC DNA]</scope>
    <source>
        <strain evidence="4 5">DSM 45258</strain>
    </source>
</reference>
<evidence type="ECO:0000256" key="3">
    <source>
        <dbReference type="SAM" id="MobiDB-lite"/>
    </source>
</evidence>
<dbReference type="SUPFAM" id="SSF50249">
    <property type="entry name" value="Nucleic acid-binding proteins"/>
    <property type="match status" value="1"/>
</dbReference>
<dbReference type="RefSeq" id="WP_183377597.1">
    <property type="nucleotide sequence ID" value="NZ_BDDI01000004.1"/>
</dbReference>
<evidence type="ECO:0000313" key="5">
    <source>
        <dbReference type="Proteomes" id="UP000567922"/>
    </source>
</evidence>
<evidence type="ECO:0000256" key="2">
    <source>
        <dbReference type="PROSITE-ProRule" id="PRU00252"/>
    </source>
</evidence>
<name>A0A839RSE4_9ACTN</name>
<dbReference type="Proteomes" id="UP000567922">
    <property type="component" value="Unassembled WGS sequence"/>
</dbReference>